<dbReference type="AlphaFoldDB" id="A0A841H370"/>
<name>A0A841H370_9BACT</name>
<sequence length="51" mass="5230">MASPDRTEIYSRAADGGIQLAASTTAGTFTMTTFISPRTTRAGGCCGGTRN</sequence>
<accession>A0A841H370</accession>
<evidence type="ECO:0000313" key="2">
    <source>
        <dbReference type="Proteomes" id="UP000582837"/>
    </source>
</evidence>
<protein>
    <submittedName>
        <fullName evidence="1">Uncharacterized protein</fullName>
    </submittedName>
</protein>
<evidence type="ECO:0000313" key="1">
    <source>
        <dbReference type="EMBL" id="MBB6072450.1"/>
    </source>
</evidence>
<dbReference type="Proteomes" id="UP000582837">
    <property type="component" value="Unassembled WGS sequence"/>
</dbReference>
<keyword evidence="2" id="KW-1185">Reference proteome</keyword>
<dbReference type="EMBL" id="JACHIA010000015">
    <property type="protein sequence ID" value="MBB6072450.1"/>
    <property type="molecule type" value="Genomic_DNA"/>
</dbReference>
<proteinExistence type="predicted"/>
<gene>
    <name evidence="1" type="ORF">HNQ61_004112</name>
</gene>
<comment type="caution">
    <text evidence="1">The sequence shown here is derived from an EMBL/GenBank/DDBJ whole genome shotgun (WGS) entry which is preliminary data.</text>
</comment>
<organism evidence="1 2">
    <name type="scientific">Longimicrobium terrae</name>
    <dbReference type="NCBI Taxonomy" id="1639882"/>
    <lineage>
        <taxon>Bacteria</taxon>
        <taxon>Pseudomonadati</taxon>
        <taxon>Gemmatimonadota</taxon>
        <taxon>Longimicrobiia</taxon>
        <taxon>Longimicrobiales</taxon>
        <taxon>Longimicrobiaceae</taxon>
        <taxon>Longimicrobium</taxon>
    </lineage>
</organism>
<reference evidence="1 2" key="1">
    <citation type="submission" date="2020-08" db="EMBL/GenBank/DDBJ databases">
        <title>Genomic Encyclopedia of Type Strains, Phase IV (KMG-IV): sequencing the most valuable type-strain genomes for metagenomic binning, comparative biology and taxonomic classification.</title>
        <authorList>
            <person name="Goeker M."/>
        </authorList>
    </citation>
    <scope>NUCLEOTIDE SEQUENCE [LARGE SCALE GENOMIC DNA]</scope>
    <source>
        <strain evidence="1 2">DSM 29007</strain>
    </source>
</reference>